<evidence type="ECO:0000259" key="3">
    <source>
        <dbReference type="PROSITE" id="PS50157"/>
    </source>
</evidence>
<feature type="region of interest" description="Disordered" evidence="2">
    <location>
        <begin position="115"/>
        <end position="134"/>
    </location>
</feature>
<evidence type="ECO:0000313" key="5">
    <source>
        <dbReference type="Proteomes" id="UP000243459"/>
    </source>
</evidence>
<protein>
    <recommendedName>
        <fullName evidence="3">C2H2-type domain-containing protein</fullName>
    </recommendedName>
</protein>
<dbReference type="Gramene" id="ONK70946">
    <property type="protein sequence ID" value="ONK70946"/>
    <property type="gene ID" value="A4U43_C04F3140"/>
</dbReference>
<keyword evidence="5" id="KW-1185">Reference proteome</keyword>
<dbReference type="EMBL" id="CM007384">
    <property type="protein sequence ID" value="ONK70946.1"/>
    <property type="molecule type" value="Genomic_DNA"/>
</dbReference>
<dbReference type="PROSITE" id="PS00028">
    <property type="entry name" value="ZINC_FINGER_C2H2_1"/>
    <property type="match status" value="1"/>
</dbReference>
<proteinExistence type="predicted"/>
<keyword evidence="1" id="KW-0863">Zinc-finger</keyword>
<dbReference type="Gene3D" id="3.30.160.60">
    <property type="entry name" value="Classic Zinc Finger"/>
    <property type="match status" value="1"/>
</dbReference>
<sequence length="238" mass="26869">MDNQSKNIQESIEEVAENDVKVYNCPHPHCTRTFYSSQALAGHCKSHRNIDDEIPDQQHRHQTVQEDWPPITLGQCFSHDPDVHYHHYHQPITSQPSNTNVPKLAYVPSQSGITFNEPFTHPTRITTNPNPNSTSRVYDNQPITNPNPIANSIPIPTYHQPITSQSSNSVRNHAYAPSQALTFYEPFTYSTRVTTNPNPSSMSRTYDLGSSSSGSKEKGKNVEENSEEELDLTLRLGR</sequence>
<dbReference type="Proteomes" id="UP000243459">
    <property type="component" value="Chromosome 4"/>
</dbReference>
<keyword evidence="1" id="KW-0862">Zinc</keyword>
<feature type="domain" description="C2H2-type" evidence="3">
    <location>
        <begin position="23"/>
        <end position="52"/>
    </location>
</feature>
<evidence type="ECO:0000313" key="4">
    <source>
        <dbReference type="EMBL" id="ONK70946.1"/>
    </source>
</evidence>
<feature type="compositionally biased region" description="Polar residues" evidence="2">
    <location>
        <begin position="123"/>
        <end position="134"/>
    </location>
</feature>
<dbReference type="AlphaFoldDB" id="A0A5P1EXY6"/>
<evidence type="ECO:0000256" key="2">
    <source>
        <dbReference type="SAM" id="MobiDB-lite"/>
    </source>
</evidence>
<keyword evidence="1" id="KW-0479">Metal-binding</keyword>
<dbReference type="InterPro" id="IPR013087">
    <property type="entry name" value="Znf_C2H2_type"/>
</dbReference>
<accession>A0A5P1EXY6</accession>
<evidence type="ECO:0000256" key="1">
    <source>
        <dbReference type="PROSITE-ProRule" id="PRU00042"/>
    </source>
</evidence>
<gene>
    <name evidence="4" type="ORF">A4U43_C04F3140</name>
</gene>
<organism evidence="4 5">
    <name type="scientific">Asparagus officinalis</name>
    <name type="common">Garden asparagus</name>
    <dbReference type="NCBI Taxonomy" id="4686"/>
    <lineage>
        <taxon>Eukaryota</taxon>
        <taxon>Viridiplantae</taxon>
        <taxon>Streptophyta</taxon>
        <taxon>Embryophyta</taxon>
        <taxon>Tracheophyta</taxon>
        <taxon>Spermatophyta</taxon>
        <taxon>Magnoliopsida</taxon>
        <taxon>Liliopsida</taxon>
        <taxon>Asparagales</taxon>
        <taxon>Asparagaceae</taxon>
        <taxon>Asparagoideae</taxon>
        <taxon>Asparagus</taxon>
    </lineage>
</organism>
<feature type="region of interest" description="Disordered" evidence="2">
    <location>
        <begin position="192"/>
        <end position="238"/>
    </location>
</feature>
<dbReference type="GO" id="GO:0008270">
    <property type="term" value="F:zinc ion binding"/>
    <property type="evidence" value="ECO:0007669"/>
    <property type="project" value="UniProtKB-KW"/>
</dbReference>
<reference evidence="5" key="1">
    <citation type="journal article" date="2017" name="Nat. Commun.">
        <title>The asparagus genome sheds light on the origin and evolution of a young Y chromosome.</title>
        <authorList>
            <person name="Harkess A."/>
            <person name="Zhou J."/>
            <person name="Xu C."/>
            <person name="Bowers J.E."/>
            <person name="Van der Hulst R."/>
            <person name="Ayyampalayam S."/>
            <person name="Mercati F."/>
            <person name="Riccardi P."/>
            <person name="McKain M.R."/>
            <person name="Kakrana A."/>
            <person name="Tang H."/>
            <person name="Ray J."/>
            <person name="Groenendijk J."/>
            <person name="Arikit S."/>
            <person name="Mathioni S.M."/>
            <person name="Nakano M."/>
            <person name="Shan H."/>
            <person name="Telgmann-Rauber A."/>
            <person name="Kanno A."/>
            <person name="Yue Z."/>
            <person name="Chen H."/>
            <person name="Li W."/>
            <person name="Chen Y."/>
            <person name="Xu X."/>
            <person name="Zhang Y."/>
            <person name="Luo S."/>
            <person name="Chen H."/>
            <person name="Gao J."/>
            <person name="Mao Z."/>
            <person name="Pires J.C."/>
            <person name="Luo M."/>
            <person name="Kudrna D."/>
            <person name="Wing R.A."/>
            <person name="Meyers B.C."/>
            <person name="Yi K."/>
            <person name="Kong H."/>
            <person name="Lavrijsen P."/>
            <person name="Sunseri F."/>
            <person name="Falavigna A."/>
            <person name="Ye Y."/>
            <person name="Leebens-Mack J.H."/>
            <person name="Chen G."/>
        </authorList>
    </citation>
    <scope>NUCLEOTIDE SEQUENCE [LARGE SCALE GENOMIC DNA]</scope>
    <source>
        <strain evidence="5">cv. DH0086</strain>
    </source>
</reference>
<name>A0A5P1EXY6_ASPOF</name>
<dbReference type="PROSITE" id="PS50157">
    <property type="entry name" value="ZINC_FINGER_C2H2_2"/>
    <property type="match status" value="1"/>
</dbReference>
<feature type="compositionally biased region" description="Polar residues" evidence="2">
    <location>
        <begin position="192"/>
        <end position="204"/>
    </location>
</feature>